<gene>
    <name evidence="1" type="ORF">MENTE1834_LOCUS27441</name>
</gene>
<evidence type="ECO:0000313" key="1">
    <source>
        <dbReference type="EMBL" id="CAK5080281.1"/>
    </source>
</evidence>
<protein>
    <submittedName>
        <fullName evidence="1">Uncharacterized protein</fullName>
    </submittedName>
</protein>
<dbReference type="Proteomes" id="UP001497535">
    <property type="component" value="Unassembled WGS sequence"/>
</dbReference>
<sequence>MKAERNFTEIISKAQKIVNIKPTQKQKEGKEEENKEENNKEEIKNEKKEGSLMKIVRTKSVDSLATMAKEIKNKTKNNAELEIEKLLKACKNLEKKWDEIKNIGTSIDLFNEKIFDLEDEIKGIINEIEADKYFKEGEIISEEKKGEKHLNKEELKEKQLEEFKKKFKKLKIFNENKVELKDEYTELEEKFLADKNPLINELKPILNQIRNKAAIIYLIYKLDEIKNVKNNEKNVKIFTKEFLEKIESKALEQMKIFNGGEKEELNLTTIEFRLSTFNILIGHAKGKIFFENKLLGNNIKFMEDWKVGNLWDGMF</sequence>
<evidence type="ECO:0000313" key="2">
    <source>
        <dbReference type="Proteomes" id="UP001497535"/>
    </source>
</evidence>
<dbReference type="EMBL" id="CAVMJV010000041">
    <property type="protein sequence ID" value="CAK5080281.1"/>
    <property type="molecule type" value="Genomic_DNA"/>
</dbReference>
<keyword evidence="2" id="KW-1185">Reference proteome</keyword>
<proteinExistence type="predicted"/>
<accession>A0ACB0ZPV4</accession>
<name>A0ACB0ZPV4_MELEN</name>
<comment type="caution">
    <text evidence="1">The sequence shown here is derived from an EMBL/GenBank/DDBJ whole genome shotgun (WGS) entry which is preliminary data.</text>
</comment>
<organism evidence="1 2">
    <name type="scientific">Meloidogyne enterolobii</name>
    <name type="common">Root-knot nematode worm</name>
    <name type="synonym">Meloidogyne mayaguensis</name>
    <dbReference type="NCBI Taxonomy" id="390850"/>
    <lineage>
        <taxon>Eukaryota</taxon>
        <taxon>Metazoa</taxon>
        <taxon>Ecdysozoa</taxon>
        <taxon>Nematoda</taxon>
        <taxon>Chromadorea</taxon>
        <taxon>Rhabditida</taxon>
        <taxon>Tylenchina</taxon>
        <taxon>Tylenchomorpha</taxon>
        <taxon>Tylenchoidea</taxon>
        <taxon>Meloidogynidae</taxon>
        <taxon>Meloidogyninae</taxon>
        <taxon>Meloidogyne</taxon>
    </lineage>
</organism>
<reference evidence="1" key="1">
    <citation type="submission" date="2023-11" db="EMBL/GenBank/DDBJ databases">
        <authorList>
            <person name="Poullet M."/>
        </authorList>
    </citation>
    <scope>NUCLEOTIDE SEQUENCE</scope>
    <source>
        <strain evidence="1">E1834</strain>
    </source>
</reference>